<protein>
    <submittedName>
        <fullName evidence="1">1349_t:CDS:1</fullName>
    </submittedName>
</protein>
<evidence type="ECO:0000313" key="2">
    <source>
        <dbReference type="Proteomes" id="UP000789525"/>
    </source>
</evidence>
<organism evidence="1 2">
    <name type="scientific">Acaulospora colombiana</name>
    <dbReference type="NCBI Taxonomy" id="27376"/>
    <lineage>
        <taxon>Eukaryota</taxon>
        <taxon>Fungi</taxon>
        <taxon>Fungi incertae sedis</taxon>
        <taxon>Mucoromycota</taxon>
        <taxon>Glomeromycotina</taxon>
        <taxon>Glomeromycetes</taxon>
        <taxon>Diversisporales</taxon>
        <taxon>Acaulosporaceae</taxon>
        <taxon>Acaulospora</taxon>
    </lineage>
</organism>
<accession>A0ACA9QTT4</accession>
<dbReference type="Proteomes" id="UP000789525">
    <property type="component" value="Unassembled WGS sequence"/>
</dbReference>
<evidence type="ECO:0000313" key="1">
    <source>
        <dbReference type="EMBL" id="CAG8762659.1"/>
    </source>
</evidence>
<reference evidence="1" key="1">
    <citation type="submission" date="2021-06" db="EMBL/GenBank/DDBJ databases">
        <authorList>
            <person name="Kallberg Y."/>
            <person name="Tangrot J."/>
            <person name="Rosling A."/>
        </authorList>
    </citation>
    <scope>NUCLEOTIDE SEQUENCE</scope>
    <source>
        <strain evidence="1">CL356</strain>
    </source>
</reference>
<proteinExistence type="predicted"/>
<name>A0ACA9QTT4_9GLOM</name>
<dbReference type="EMBL" id="CAJVPT010059837">
    <property type="protein sequence ID" value="CAG8762659.1"/>
    <property type="molecule type" value="Genomic_DNA"/>
</dbReference>
<comment type="caution">
    <text evidence="1">The sequence shown here is derived from an EMBL/GenBank/DDBJ whole genome shotgun (WGS) entry which is preliminary data.</text>
</comment>
<sequence>NCQLRVPAHLRPSGACPNPDIYVRIDFEDQLGWHDDLKPIVFAGECKTEKTRSRNTPAQLAVAFHATLIILIFYYLDNRSSASDPLPAWLFLYGIEYTEHGFFVHIHFPYYNFDGPNPGWGFVSAKFTDEFSKVFKNGDRDLRLLALALLFRMRSQGMFVMEKLKEWKRAPRVLAVLQKQASAPDSLAAASGESPERKKGPRVTL</sequence>
<feature type="non-terminal residue" evidence="1">
    <location>
        <position position="1"/>
    </location>
</feature>
<keyword evidence="2" id="KW-1185">Reference proteome</keyword>
<gene>
    <name evidence="1" type="ORF">ACOLOM_LOCUS13283</name>
</gene>